<dbReference type="InterPro" id="IPR048229">
    <property type="entry name" value="GalB-like"/>
</dbReference>
<dbReference type="PANTHER" id="PTHR42732">
    <property type="entry name" value="BETA-GALACTOSIDASE"/>
    <property type="match status" value="1"/>
</dbReference>
<dbReference type="GO" id="GO:0004553">
    <property type="term" value="F:hydrolase activity, hydrolyzing O-glycosyl compounds"/>
    <property type="evidence" value="ECO:0007669"/>
    <property type="project" value="InterPro"/>
</dbReference>
<dbReference type="Pfam" id="PF18565">
    <property type="entry name" value="Glyco_hydro2_C5"/>
    <property type="match status" value="1"/>
</dbReference>
<dbReference type="InterPro" id="IPR006102">
    <property type="entry name" value="Ig-like_GH2"/>
</dbReference>
<dbReference type="Proteomes" id="UP000268007">
    <property type="component" value="Unassembled WGS sequence"/>
</dbReference>
<evidence type="ECO:0000259" key="7">
    <source>
        <dbReference type="Pfam" id="PF18565"/>
    </source>
</evidence>
<dbReference type="InterPro" id="IPR036156">
    <property type="entry name" value="Beta-gal/glucu_dom_sf"/>
</dbReference>
<dbReference type="Gene3D" id="2.60.120.260">
    <property type="entry name" value="Galactose-binding domain-like"/>
    <property type="match status" value="1"/>
</dbReference>
<dbReference type="GO" id="GO:0005975">
    <property type="term" value="P:carbohydrate metabolic process"/>
    <property type="evidence" value="ECO:0007669"/>
    <property type="project" value="InterPro"/>
</dbReference>
<dbReference type="InterPro" id="IPR006103">
    <property type="entry name" value="Glyco_hydro_2_cat"/>
</dbReference>
<evidence type="ECO:0000313" key="8">
    <source>
        <dbReference type="EMBL" id="RKR81027.1"/>
    </source>
</evidence>
<keyword evidence="3" id="KW-0326">Glycosidase</keyword>
<dbReference type="AlphaFoldDB" id="A0A495IW94"/>
<gene>
    <name evidence="8" type="ORF">BDD43_1169</name>
</gene>
<dbReference type="InterPro" id="IPR032311">
    <property type="entry name" value="DUF4982"/>
</dbReference>
<keyword evidence="9" id="KW-1185">Reference proteome</keyword>
<sequence length="947" mass="106756">MKSSTLKPLILNTFLIQLISTRNRIGARVLLLVMILLRFPCDAQKKAIITNEGRERISLNHGWRFMRYQDKGDELIYDERPVVFDRKDDVVADSKPSQKPLLAGTSEKVLKKWILPTANDFIKDESKHYVRPAGDPGSNFPFVQLGFNDKSWEKVDLPHDWAVKGPFYKEANAIVGGGMGRLPIQGIAWYRRKIGIPIADRGKNIYLEIEGAMSYAMVWLNGHLVGGWPYGYNSFRLDLTPYIKFGLDNQIAIRLDNPPNSSRWYPGSGLYRNVWLTKTNAVQIAQWGTCITTSDISKSSAVVNLDVNIENKADYDEQVKVLTDIYSLDNQYQKVKKISSFPLSIVNVNHHNKYLVKSELLLNNPALWQPLPTQKPNLYAAVTRLYTNNRLVDTYETRFGIRDIRFDPVKGVIVNGKAVKIQGVNQHHDLGALGAAFNYRAAERQLELLREMGCNAIRLSHNPPAPELLDITDKMGFLVINEIFDCWEQGKTPLDFHLIFPDWSEADTRSFIRRDKNHPSIIAWSFGNEVGEQYTATEGATIARRLSAIVKDEDPTRPATASMNYAKPDMPFPAVMDILSLNYQGEGIRDAPAYAKLKGIRTAPLYPAFHDKFPGKLIISSETASTLSTRGTYIFPVTSDFSAPVSDTTGGDAQNQYVSAYELYTAQFGASPDKVFASQDKHPFVCGEFVWSGWDYLGEPTPYYGARSSYSGIIDLAGFKKDRFYLYQARWRPDLRFAHILPHWNWLGREGKITPVHIFSSADEAELFLNGRSLGRKKRVEYQYRFRWDDVKYEPGELKVLTYKHRLLWATETLKTAGQPVRLGLRADRRKIKDDGADLAFITVKVLDKDGNIVPIANNKIVFSISGPAEIVATDNGDPADLVAFPSKERKALSGMALVIVRSLKKAAGKFELKAEAENLGSAKIVLSTSANLLDVRHQKITKGIKR</sequence>
<dbReference type="RefSeq" id="WP_008507913.1">
    <property type="nucleotide sequence ID" value="NZ_RBKU01000001.1"/>
</dbReference>
<dbReference type="NCBIfam" id="NF041463">
    <property type="entry name" value="GalB"/>
    <property type="match status" value="1"/>
</dbReference>
<dbReference type="InterPro" id="IPR051913">
    <property type="entry name" value="GH2_Domain-Containing"/>
</dbReference>
<evidence type="ECO:0000259" key="5">
    <source>
        <dbReference type="Pfam" id="PF02836"/>
    </source>
</evidence>
<dbReference type="EMBL" id="RBKU01000001">
    <property type="protein sequence ID" value="RKR81027.1"/>
    <property type="molecule type" value="Genomic_DNA"/>
</dbReference>
<evidence type="ECO:0000313" key="9">
    <source>
        <dbReference type="Proteomes" id="UP000268007"/>
    </source>
</evidence>
<dbReference type="InterPro" id="IPR017853">
    <property type="entry name" value="GH"/>
</dbReference>
<dbReference type="Pfam" id="PF02836">
    <property type="entry name" value="Glyco_hydro_2_C"/>
    <property type="match status" value="1"/>
</dbReference>
<dbReference type="PANTHER" id="PTHR42732:SF1">
    <property type="entry name" value="BETA-MANNOSIDASE"/>
    <property type="match status" value="1"/>
</dbReference>
<feature type="domain" description="Glycoside hydrolase family 2 catalytic" evidence="5">
    <location>
        <begin position="412"/>
        <end position="566"/>
    </location>
</feature>
<dbReference type="InterPro" id="IPR040605">
    <property type="entry name" value="Glyco_hydro2_dom5"/>
</dbReference>
<dbReference type="Pfam" id="PF00703">
    <property type="entry name" value="Glyco_hydro_2"/>
    <property type="match status" value="1"/>
</dbReference>
<evidence type="ECO:0000259" key="6">
    <source>
        <dbReference type="Pfam" id="PF16355"/>
    </source>
</evidence>
<dbReference type="Pfam" id="PF16355">
    <property type="entry name" value="DUF4982"/>
    <property type="match status" value="1"/>
</dbReference>
<dbReference type="Gene3D" id="2.60.40.10">
    <property type="entry name" value="Immunoglobulins"/>
    <property type="match status" value="3"/>
</dbReference>
<feature type="domain" description="DUF4982" evidence="6">
    <location>
        <begin position="751"/>
        <end position="805"/>
    </location>
</feature>
<dbReference type="Gene3D" id="3.20.20.80">
    <property type="entry name" value="Glycosidases"/>
    <property type="match status" value="1"/>
</dbReference>
<dbReference type="SUPFAM" id="SSF49303">
    <property type="entry name" value="beta-Galactosidase/glucuronidase domain"/>
    <property type="match status" value="1"/>
</dbReference>
<evidence type="ECO:0000256" key="3">
    <source>
        <dbReference type="ARBA" id="ARBA00023295"/>
    </source>
</evidence>
<proteinExistence type="inferred from homology"/>
<dbReference type="InterPro" id="IPR013783">
    <property type="entry name" value="Ig-like_fold"/>
</dbReference>
<dbReference type="InterPro" id="IPR008979">
    <property type="entry name" value="Galactose-bd-like_sf"/>
</dbReference>
<feature type="domain" description="Glycoside hydrolase family 2 immunoglobulin-like beta-sandwich" evidence="4">
    <location>
        <begin position="292"/>
        <end position="402"/>
    </location>
</feature>
<organism evidence="8 9">
    <name type="scientific">Mucilaginibacter gracilis</name>
    <dbReference type="NCBI Taxonomy" id="423350"/>
    <lineage>
        <taxon>Bacteria</taxon>
        <taxon>Pseudomonadati</taxon>
        <taxon>Bacteroidota</taxon>
        <taxon>Sphingobacteriia</taxon>
        <taxon>Sphingobacteriales</taxon>
        <taxon>Sphingobacteriaceae</taxon>
        <taxon>Mucilaginibacter</taxon>
    </lineage>
</organism>
<reference evidence="8 9" key="1">
    <citation type="submission" date="2018-10" db="EMBL/GenBank/DDBJ databases">
        <title>Genomic Encyclopedia of Archaeal and Bacterial Type Strains, Phase II (KMG-II): from individual species to whole genera.</title>
        <authorList>
            <person name="Goeker M."/>
        </authorList>
    </citation>
    <scope>NUCLEOTIDE SEQUENCE [LARGE SCALE GENOMIC DNA]</scope>
    <source>
        <strain evidence="8 9">DSM 18602</strain>
    </source>
</reference>
<keyword evidence="2" id="KW-0378">Hydrolase</keyword>
<dbReference type="SUPFAM" id="SSF49785">
    <property type="entry name" value="Galactose-binding domain-like"/>
    <property type="match status" value="1"/>
</dbReference>
<dbReference type="SUPFAM" id="SSF51445">
    <property type="entry name" value="(Trans)glycosidases"/>
    <property type="match status" value="1"/>
</dbReference>
<name>A0A495IW94_9SPHI</name>
<comment type="caution">
    <text evidence="8">The sequence shown here is derived from an EMBL/GenBank/DDBJ whole genome shotgun (WGS) entry which is preliminary data.</text>
</comment>
<dbReference type="InterPro" id="IPR006101">
    <property type="entry name" value="Glyco_hydro_2"/>
</dbReference>
<evidence type="ECO:0000256" key="1">
    <source>
        <dbReference type="ARBA" id="ARBA00007401"/>
    </source>
</evidence>
<protein>
    <submittedName>
        <fullName evidence="8">Beta-galactosidase</fullName>
    </submittedName>
</protein>
<evidence type="ECO:0000259" key="4">
    <source>
        <dbReference type="Pfam" id="PF00703"/>
    </source>
</evidence>
<feature type="domain" description="Glycoside hydrolase family 2" evidence="7">
    <location>
        <begin position="824"/>
        <end position="925"/>
    </location>
</feature>
<evidence type="ECO:0000256" key="2">
    <source>
        <dbReference type="ARBA" id="ARBA00022801"/>
    </source>
</evidence>
<accession>A0A495IW94</accession>
<comment type="similarity">
    <text evidence="1">Belongs to the glycosyl hydrolase 2 family.</text>
</comment>
<dbReference type="PRINTS" id="PR00132">
    <property type="entry name" value="GLHYDRLASE2"/>
</dbReference>